<dbReference type="AlphaFoldDB" id="A0A1B0ABT4"/>
<reference evidence="2" key="2">
    <citation type="submission" date="2020-05" db="UniProtKB">
        <authorList>
            <consortium name="EnsemblMetazoa"/>
        </authorList>
    </citation>
    <scope>IDENTIFICATION</scope>
    <source>
        <strain evidence="2">IAEA</strain>
    </source>
</reference>
<keyword evidence="1" id="KW-0812">Transmembrane</keyword>
<reference evidence="3" key="1">
    <citation type="submission" date="2014-03" db="EMBL/GenBank/DDBJ databases">
        <authorList>
            <person name="Aksoy S."/>
            <person name="Warren W."/>
            <person name="Wilson R.K."/>
        </authorList>
    </citation>
    <scope>NUCLEOTIDE SEQUENCE [LARGE SCALE GENOMIC DNA]</scope>
    <source>
        <strain evidence="3">IAEA</strain>
    </source>
</reference>
<protein>
    <submittedName>
        <fullName evidence="2">Uncharacterized protein</fullName>
    </submittedName>
</protein>
<sequence length="134" mass="15508">MFSIEPIKLLRLSKSFAASSFKGLTVLIYAVLYYCAKKNVRCVELEKAVCTQNVMRYPMILNKVTMENLFVAAFMKCKLEITNVNTLISIEPLRLMRTPINICAKPIWRTRAYCVRPFLKKNVLAVDHRMKSKL</sequence>
<evidence type="ECO:0000313" key="2">
    <source>
        <dbReference type="EnsemblMetazoa" id="GPAI000415-PA"/>
    </source>
</evidence>
<name>A0A1B0ABT4_GLOPL</name>
<keyword evidence="1" id="KW-0472">Membrane</keyword>
<feature type="transmembrane region" description="Helical" evidence="1">
    <location>
        <begin position="16"/>
        <end position="36"/>
    </location>
</feature>
<dbReference type="VEuPathDB" id="VectorBase:GPAI000415"/>
<organism evidence="2 3">
    <name type="scientific">Glossina pallidipes</name>
    <name type="common">Tsetse fly</name>
    <dbReference type="NCBI Taxonomy" id="7398"/>
    <lineage>
        <taxon>Eukaryota</taxon>
        <taxon>Metazoa</taxon>
        <taxon>Ecdysozoa</taxon>
        <taxon>Arthropoda</taxon>
        <taxon>Hexapoda</taxon>
        <taxon>Insecta</taxon>
        <taxon>Pterygota</taxon>
        <taxon>Neoptera</taxon>
        <taxon>Endopterygota</taxon>
        <taxon>Diptera</taxon>
        <taxon>Brachycera</taxon>
        <taxon>Muscomorpha</taxon>
        <taxon>Hippoboscoidea</taxon>
        <taxon>Glossinidae</taxon>
        <taxon>Glossina</taxon>
    </lineage>
</organism>
<dbReference type="EnsemblMetazoa" id="GPAI040494-RA">
    <property type="protein sequence ID" value="GPAI040494-PA"/>
    <property type="gene ID" value="GPAI040494"/>
</dbReference>
<accession>A0A1B0ABT4</accession>
<evidence type="ECO:0000313" key="3">
    <source>
        <dbReference type="Proteomes" id="UP000092445"/>
    </source>
</evidence>
<keyword evidence="3" id="KW-1185">Reference proteome</keyword>
<dbReference type="EnsemblMetazoa" id="GPAI000415-RA">
    <property type="protein sequence ID" value="GPAI000415-PA"/>
    <property type="gene ID" value="GPAI000415"/>
</dbReference>
<keyword evidence="1" id="KW-1133">Transmembrane helix</keyword>
<proteinExistence type="predicted"/>
<dbReference type="VEuPathDB" id="VectorBase:GPAI040494"/>
<evidence type="ECO:0000256" key="1">
    <source>
        <dbReference type="SAM" id="Phobius"/>
    </source>
</evidence>
<dbReference type="Proteomes" id="UP000092445">
    <property type="component" value="Unassembled WGS sequence"/>
</dbReference>